<dbReference type="OrthoDB" id="196964at2"/>
<evidence type="ECO:0000313" key="9">
    <source>
        <dbReference type="Proteomes" id="UP000075950"/>
    </source>
</evidence>
<gene>
    <name evidence="6" type="primary">rnpA</name>
    <name evidence="8" type="ORF">A2T55_00690</name>
</gene>
<dbReference type="GO" id="GO:0001682">
    <property type="term" value="P:tRNA 5'-leader removal"/>
    <property type="evidence" value="ECO:0007669"/>
    <property type="project" value="UniProtKB-UniRule"/>
</dbReference>
<accession>A0A144LZW6</accession>
<dbReference type="GO" id="GO:0000049">
    <property type="term" value="F:tRNA binding"/>
    <property type="evidence" value="ECO:0007669"/>
    <property type="project" value="UniProtKB-UniRule"/>
</dbReference>
<sequence length="121" mass="13699">MLHAAHRIRSGEDFRRIFRAGVRVRSEHLMAHSLRGTDDTHAARVGFIVSKAVGNAVVRNRTKRRLREIMRARLGELRAGDLFVIRALPHAGQADFAVLSAEVDELLVKAEKKLERRGRRA</sequence>
<evidence type="ECO:0000256" key="4">
    <source>
        <dbReference type="ARBA" id="ARBA00022801"/>
    </source>
</evidence>
<evidence type="ECO:0000256" key="6">
    <source>
        <dbReference type="HAMAP-Rule" id="MF_00227"/>
    </source>
</evidence>
<dbReference type="GO" id="GO:0030677">
    <property type="term" value="C:ribonuclease P complex"/>
    <property type="evidence" value="ECO:0007669"/>
    <property type="project" value="TreeGrafter"/>
</dbReference>
<dbReference type="GO" id="GO:0004526">
    <property type="term" value="F:ribonuclease P activity"/>
    <property type="evidence" value="ECO:0007669"/>
    <property type="project" value="UniProtKB-UniRule"/>
</dbReference>
<organism evidence="8 9">
    <name type="scientific">Brevibacterium linens</name>
    <dbReference type="NCBI Taxonomy" id="1703"/>
    <lineage>
        <taxon>Bacteria</taxon>
        <taxon>Bacillati</taxon>
        <taxon>Actinomycetota</taxon>
        <taxon>Actinomycetes</taxon>
        <taxon>Micrococcales</taxon>
        <taxon>Brevibacteriaceae</taxon>
        <taxon>Brevibacterium</taxon>
    </lineage>
</organism>
<dbReference type="EC" id="3.1.26.5" evidence="6 7"/>
<keyword evidence="5 6" id="KW-0694">RNA-binding</keyword>
<dbReference type="KEGG" id="bly:A2T55_00690"/>
<evidence type="ECO:0000256" key="7">
    <source>
        <dbReference type="NCBIfam" id="TIGR00188"/>
    </source>
</evidence>
<reference evidence="9" key="1">
    <citation type="submission" date="2016-03" db="EMBL/GenBank/DDBJ databases">
        <authorList>
            <person name="Ploux O."/>
        </authorList>
    </citation>
    <scope>NUCLEOTIDE SEQUENCE [LARGE SCALE GENOMIC DNA]</scope>
    <source>
        <strain evidence="9">BS258</strain>
    </source>
</reference>
<dbReference type="RefSeq" id="WP_039211707.1">
    <property type="nucleotide sequence ID" value="NZ_CP014869.1"/>
</dbReference>
<dbReference type="InterPro" id="IPR000100">
    <property type="entry name" value="RNase_P"/>
</dbReference>
<dbReference type="HAMAP" id="MF_00227">
    <property type="entry name" value="RNase_P"/>
    <property type="match status" value="1"/>
</dbReference>
<keyword evidence="4 6" id="KW-0378">Hydrolase</keyword>
<name>A0A144LZW6_BRELN</name>
<comment type="similarity">
    <text evidence="6">Belongs to the RnpA family.</text>
</comment>
<dbReference type="AlphaFoldDB" id="A0A144LZW6"/>
<dbReference type="EMBL" id="CP014869">
    <property type="protein sequence ID" value="AMT92509.1"/>
    <property type="molecule type" value="Genomic_DNA"/>
</dbReference>
<evidence type="ECO:0000256" key="3">
    <source>
        <dbReference type="ARBA" id="ARBA00022759"/>
    </source>
</evidence>
<comment type="subunit">
    <text evidence="6">Consists of a catalytic RNA component (M1 or rnpB) and a protein subunit.</text>
</comment>
<dbReference type="Gene3D" id="3.30.230.10">
    <property type="match status" value="1"/>
</dbReference>
<evidence type="ECO:0000256" key="2">
    <source>
        <dbReference type="ARBA" id="ARBA00022722"/>
    </source>
</evidence>
<proteinExistence type="inferred from homology"/>
<evidence type="ECO:0000256" key="1">
    <source>
        <dbReference type="ARBA" id="ARBA00022694"/>
    </source>
</evidence>
<dbReference type="InterPro" id="IPR014721">
    <property type="entry name" value="Ribsml_uS5_D2-typ_fold_subgr"/>
</dbReference>
<dbReference type="GO" id="GO:0042781">
    <property type="term" value="F:3'-tRNA processing endoribonuclease activity"/>
    <property type="evidence" value="ECO:0007669"/>
    <property type="project" value="TreeGrafter"/>
</dbReference>
<keyword evidence="2 6" id="KW-0540">Nuclease</keyword>
<comment type="function">
    <text evidence="6">RNaseP catalyzes the removal of the 5'-leader sequence from pre-tRNA to produce the mature 5'-terminus. It can also cleave other RNA substrates such as 4.5S RNA. The protein component plays an auxiliary but essential role in vivo by binding to the 5'-leader sequence and broadening the substrate specificity of the ribozyme.</text>
</comment>
<keyword evidence="3 6" id="KW-0255">Endonuclease</keyword>
<dbReference type="NCBIfam" id="TIGR00188">
    <property type="entry name" value="rnpA"/>
    <property type="match status" value="1"/>
</dbReference>
<dbReference type="PANTHER" id="PTHR33992">
    <property type="entry name" value="RIBONUCLEASE P PROTEIN COMPONENT"/>
    <property type="match status" value="1"/>
</dbReference>
<evidence type="ECO:0000256" key="5">
    <source>
        <dbReference type="ARBA" id="ARBA00022884"/>
    </source>
</evidence>
<dbReference type="PANTHER" id="PTHR33992:SF1">
    <property type="entry name" value="RIBONUCLEASE P PROTEIN COMPONENT"/>
    <property type="match status" value="1"/>
</dbReference>
<dbReference type="SUPFAM" id="SSF54211">
    <property type="entry name" value="Ribosomal protein S5 domain 2-like"/>
    <property type="match status" value="1"/>
</dbReference>
<comment type="catalytic activity">
    <reaction evidence="6">
        <text>Endonucleolytic cleavage of RNA, removing 5'-extranucleotides from tRNA precursor.</text>
        <dbReference type="EC" id="3.1.26.5"/>
    </reaction>
</comment>
<dbReference type="Pfam" id="PF00825">
    <property type="entry name" value="Ribonuclease_P"/>
    <property type="match status" value="1"/>
</dbReference>
<dbReference type="InterPro" id="IPR020568">
    <property type="entry name" value="Ribosomal_Su5_D2-typ_SF"/>
</dbReference>
<keyword evidence="1 6" id="KW-0819">tRNA processing</keyword>
<protein>
    <recommendedName>
        <fullName evidence="6 7">Ribonuclease P protein component</fullName>
        <shortName evidence="6">RNase P protein</shortName>
        <shortName evidence="6">RNaseP protein</shortName>
        <ecNumber evidence="6 7">3.1.26.5</ecNumber>
    </recommendedName>
    <alternativeName>
        <fullName evidence="6">Protein C5</fullName>
    </alternativeName>
</protein>
<evidence type="ECO:0000313" key="8">
    <source>
        <dbReference type="EMBL" id="AMT92509.1"/>
    </source>
</evidence>
<dbReference type="Proteomes" id="UP000075950">
    <property type="component" value="Chromosome"/>
</dbReference>